<dbReference type="PANTHER" id="PTHR44936:SF10">
    <property type="entry name" value="SENSOR PROTEIN RSTB"/>
    <property type="match status" value="1"/>
</dbReference>
<dbReference type="InterPro" id="IPR004358">
    <property type="entry name" value="Sig_transdc_His_kin-like_C"/>
</dbReference>
<dbReference type="SMART" id="SM00387">
    <property type="entry name" value="HATPase_c"/>
    <property type="match status" value="1"/>
</dbReference>
<dbReference type="Gene3D" id="3.30.565.10">
    <property type="entry name" value="Histidine kinase-like ATPase, C-terminal domain"/>
    <property type="match status" value="1"/>
</dbReference>
<evidence type="ECO:0000256" key="1">
    <source>
        <dbReference type="ARBA" id="ARBA00000085"/>
    </source>
</evidence>
<dbReference type="GO" id="GO:0000155">
    <property type="term" value="F:phosphorelay sensor kinase activity"/>
    <property type="evidence" value="ECO:0007669"/>
    <property type="project" value="InterPro"/>
</dbReference>
<keyword evidence="10" id="KW-1133">Transmembrane helix</keyword>
<protein>
    <recommendedName>
        <fullName evidence="3">histidine kinase</fullName>
        <ecNumber evidence="3">2.7.13.3</ecNumber>
    </recommendedName>
</protein>
<keyword evidence="9" id="KW-0067">ATP-binding</keyword>
<keyword evidence="8" id="KW-0418">Kinase</keyword>
<reference evidence="12" key="1">
    <citation type="journal article" date="2014" name="Int. J. Syst. Evol. Microbiol.">
        <title>Complete genome sequence of Corynebacterium casei LMG S-19264T (=DSM 44701T), isolated from a smear-ripened cheese.</title>
        <authorList>
            <consortium name="US DOE Joint Genome Institute (JGI-PGF)"/>
            <person name="Walter F."/>
            <person name="Albersmeier A."/>
            <person name="Kalinowski J."/>
            <person name="Ruckert C."/>
        </authorList>
    </citation>
    <scope>NUCLEOTIDE SEQUENCE</scope>
    <source>
        <strain evidence="12">CGMCC 1.12214</strain>
    </source>
</reference>
<dbReference type="PROSITE" id="PS50109">
    <property type="entry name" value="HIS_KIN"/>
    <property type="match status" value="1"/>
</dbReference>
<dbReference type="InterPro" id="IPR036890">
    <property type="entry name" value="HATPase_C_sf"/>
</dbReference>
<evidence type="ECO:0000256" key="6">
    <source>
        <dbReference type="ARBA" id="ARBA00022679"/>
    </source>
</evidence>
<feature type="transmembrane region" description="Helical" evidence="10">
    <location>
        <begin position="164"/>
        <end position="186"/>
    </location>
</feature>
<dbReference type="NCBIfam" id="NF033792">
    <property type="entry name" value="ActS_PrrB_HisK"/>
    <property type="match status" value="1"/>
</dbReference>
<proteinExistence type="predicted"/>
<dbReference type="SUPFAM" id="SSF55874">
    <property type="entry name" value="ATPase domain of HSP90 chaperone/DNA topoisomerase II/histidine kinase"/>
    <property type="match status" value="1"/>
</dbReference>
<dbReference type="Pfam" id="PF02518">
    <property type="entry name" value="HATPase_c"/>
    <property type="match status" value="1"/>
</dbReference>
<keyword evidence="10" id="KW-0812">Transmembrane</keyword>
<dbReference type="PRINTS" id="PR00344">
    <property type="entry name" value="BCTRLSENSOR"/>
</dbReference>
<feature type="transmembrane region" description="Helical" evidence="10">
    <location>
        <begin position="56"/>
        <end position="75"/>
    </location>
</feature>
<dbReference type="AlphaFoldDB" id="A0A917I3I1"/>
<keyword evidence="7" id="KW-0547">Nucleotide-binding</keyword>
<comment type="caution">
    <text evidence="12">The sequence shown here is derived from an EMBL/GenBank/DDBJ whole genome shotgun (WGS) entry which is preliminary data.</text>
</comment>
<dbReference type="EMBL" id="BMES01000001">
    <property type="protein sequence ID" value="GGH08478.1"/>
    <property type="molecule type" value="Genomic_DNA"/>
</dbReference>
<dbReference type="InterPro" id="IPR003594">
    <property type="entry name" value="HATPase_dom"/>
</dbReference>
<reference evidence="12" key="2">
    <citation type="submission" date="2020-09" db="EMBL/GenBank/DDBJ databases">
        <authorList>
            <person name="Sun Q."/>
            <person name="Zhou Y."/>
        </authorList>
    </citation>
    <scope>NUCLEOTIDE SEQUENCE</scope>
    <source>
        <strain evidence="12">CGMCC 1.12214</strain>
    </source>
</reference>
<evidence type="ECO:0000256" key="9">
    <source>
        <dbReference type="ARBA" id="ARBA00022840"/>
    </source>
</evidence>
<dbReference type="PANTHER" id="PTHR44936">
    <property type="entry name" value="SENSOR PROTEIN CREC"/>
    <property type="match status" value="1"/>
</dbReference>
<dbReference type="InterPro" id="IPR005467">
    <property type="entry name" value="His_kinase_dom"/>
</dbReference>
<dbReference type="InterPro" id="IPR036097">
    <property type="entry name" value="HisK_dim/P_sf"/>
</dbReference>
<keyword evidence="10" id="KW-0472">Membrane</keyword>
<dbReference type="InterPro" id="IPR003661">
    <property type="entry name" value="HisK_dim/P_dom"/>
</dbReference>
<dbReference type="CDD" id="cd00082">
    <property type="entry name" value="HisKA"/>
    <property type="match status" value="1"/>
</dbReference>
<dbReference type="Gene3D" id="1.10.287.130">
    <property type="match status" value="1"/>
</dbReference>
<dbReference type="GO" id="GO:0005886">
    <property type="term" value="C:plasma membrane"/>
    <property type="evidence" value="ECO:0007669"/>
    <property type="project" value="UniProtKB-SubCell"/>
</dbReference>
<keyword evidence="4" id="KW-1003">Cell membrane</keyword>
<keyword evidence="13" id="KW-1185">Reference proteome</keyword>
<evidence type="ECO:0000313" key="13">
    <source>
        <dbReference type="Proteomes" id="UP000603912"/>
    </source>
</evidence>
<comment type="subcellular location">
    <subcellularLocation>
        <location evidence="2">Cell membrane</location>
        <topology evidence="2">Multi-pass membrane protein</topology>
    </subcellularLocation>
</comment>
<evidence type="ECO:0000256" key="4">
    <source>
        <dbReference type="ARBA" id="ARBA00022475"/>
    </source>
</evidence>
<feature type="transmembrane region" description="Helical" evidence="10">
    <location>
        <begin position="131"/>
        <end position="152"/>
    </location>
</feature>
<evidence type="ECO:0000256" key="2">
    <source>
        <dbReference type="ARBA" id="ARBA00004651"/>
    </source>
</evidence>
<evidence type="ECO:0000256" key="7">
    <source>
        <dbReference type="ARBA" id="ARBA00022741"/>
    </source>
</evidence>
<comment type="catalytic activity">
    <reaction evidence="1">
        <text>ATP + protein L-histidine = ADP + protein N-phospho-L-histidine.</text>
        <dbReference type="EC" id="2.7.13.3"/>
    </reaction>
</comment>
<feature type="transmembrane region" description="Helical" evidence="10">
    <location>
        <begin position="95"/>
        <end position="119"/>
    </location>
</feature>
<evidence type="ECO:0000256" key="10">
    <source>
        <dbReference type="SAM" id="Phobius"/>
    </source>
</evidence>
<dbReference type="Proteomes" id="UP000603912">
    <property type="component" value="Unassembled WGS sequence"/>
</dbReference>
<gene>
    <name evidence="12" type="ORF">GCM10007036_03990</name>
</gene>
<dbReference type="RefSeq" id="WP_188516056.1">
    <property type="nucleotide sequence ID" value="NZ_BMES01000001.1"/>
</dbReference>
<dbReference type="EC" id="2.7.13.3" evidence="3"/>
<evidence type="ECO:0000259" key="11">
    <source>
        <dbReference type="PROSITE" id="PS50109"/>
    </source>
</evidence>
<feature type="domain" description="Histidine kinase" evidence="11">
    <location>
        <begin position="221"/>
        <end position="433"/>
    </location>
</feature>
<dbReference type="GO" id="GO:0005524">
    <property type="term" value="F:ATP binding"/>
    <property type="evidence" value="ECO:0007669"/>
    <property type="project" value="UniProtKB-KW"/>
</dbReference>
<sequence>MPDLGDIDLRRSALATSGSRLRLDTLVRLRWLAMVGQVGAIAVVAWWLAYPMEFEACLTVIAVSVALNLGLRFSFPVSYRLSDGAATALLAYDILQLAALLYLTGGLQNPFSMLVLAPVMISAASLPPRRTFGLGVLAIAASTVLLFAYHPLPWATGEELHFPLTYRSGIWCAILLGLAFIGVYAWRVTEEARQLAYALAATELVLAREQHLSQLDGLAAAAAHELGTPLATIALVAKELDRIGPKEGPIAEDIALLLEQVARCRGILGKLTSLGEEEGPLGTMRLSHLIEEIAGPQRPFDLAIDVETRGAGPEPVCRRNPGLLYGLGNLVENAVDFARDRVRITARWDDDAVAVTIRDDGPGFASDVLGRLGEPYVTTRGGARAAEENSGGMGLGLFIAKTLLERSGATLSMRNALVPETGAMVTVTWPRLAFERGLVAEPPAEPAFPL</sequence>
<evidence type="ECO:0000256" key="5">
    <source>
        <dbReference type="ARBA" id="ARBA00022553"/>
    </source>
</evidence>
<dbReference type="InterPro" id="IPR050980">
    <property type="entry name" value="2C_sensor_his_kinase"/>
</dbReference>
<keyword evidence="5" id="KW-0597">Phosphoprotein</keyword>
<evidence type="ECO:0000256" key="3">
    <source>
        <dbReference type="ARBA" id="ARBA00012438"/>
    </source>
</evidence>
<dbReference type="InterPro" id="IPR047770">
    <property type="entry name" value="RegB"/>
</dbReference>
<dbReference type="SUPFAM" id="SSF47384">
    <property type="entry name" value="Homodimeric domain of signal transducing histidine kinase"/>
    <property type="match status" value="1"/>
</dbReference>
<dbReference type="SMART" id="SM00388">
    <property type="entry name" value="HisKA"/>
    <property type="match status" value="1"/>
</dbReference>
<evidence type="ECO:0000256" key="8">
    <source>
        <dbReference type="ARBA" id="ARBA00022777"/>
    </source>
</evidence>
<keyword evidence="6" id="KW-0808">Transferase</keyword>
<organism evidence="12 13">
    <name type="scientific">Alsobacter metallidurans</name>
    <dbReference type="NCBI Taxonomy" id="340221"/>
    <lineage>
        <taxon>Bacteria</taxon>
        <taxon>Pseudomonadati</taxon>
        <taxon>Pseudomonadota</taxon>
        <taxon>Alphaproteobacteria</taxon>
        <taxon>Hyphomicrobiales</taxon>
        <taxon>Alsobacteraceae</taxon>
        <taxon>Alsobacter</taxon>
    </lineage>
</organism>
<name>A0A917I3I1_9HYPH</name>
<feature type="transmembrane region" description="Helical" evidence="10">
    <location>
        <begin position="29"/>
        <end position="49"/>
    </location>
</feature>
<accession>A0A917I3I1</accession>
<evidence type="ECO:0000313" key="12">
    <source>
        <dbReference type="EMBL" id="GGH08478.1"/>
    </source>
</evidence>